<sequence length="282" mass="31367">MHVSAAALLVYDIFLTLDDEVRYIWPSKISLVKLLYFATRYLAILDRVAGLYHQFQANVSNSQCKMTYIVGSWAVVVGIVIAESILMLRTWVIWGRSTKIALLLIVLFGGAILGVVVIDALFLKTLTFKTFPDPSIPSCVLSGASPTIGATFIILIAVETLVLILTLIKGIERFRVTGTARTRGLIFVLYRDGILFYVYLLGISVLNFILTLNLPYYRTDLLIGIQRVLHGCLSARILLHLREAAIRDRGVTNMMISLNVTTTTTVHVSEENTSGTQVNVHY</sequence>
<feature type="transmembrane region" description="Helical" evidence="1">
    <location>
        <begin position="189"/>
        <end position="209"/>
    </location>
</feature>
<dbReference type="AlphaFoldDB" id="A0A8K0XR56"/>
<feature type="transmembrane region" description="Helical" evidence="1">
    <location>
        <begin position="100"/>
        <end position="123"/>
    </location>
</feature>
<feature type="transmembrane region" description="Helical" evidence="1">
    <location>
        <begin position="68"/>
        <end position="88"/>
    </location>
</feature>
<keyword evidence="4" id="KW-1185">Reference proteome</keyword>
<name>A0A8K0XR56_9AGAR</name>
<reference evidence="3" key="1">
    <citation type="journal article" date="2021" name="New Phytol.">
        <title>Evolutionary innovations through gain and loss of genes in the ectomycorrhizal Boletales.</title>
        <authorList>
            <person name="Wu G."/>
            <person name="Miyauchi S."/>
            <person name="Morin E."/>
            <person name="Kuo A."/>
            <person name="Drula E."/>
            <person name="Varga T."/>
            <person name="Kohler A."/>
            <person name="Feng B."/>
            <person name="Cao Y."/>
            <person name="Lipzen A."/>
            <person name="Daum C."/>
            <person name="Hundley H."/>
            <person name="Pangilinan J."/>
            <person name="Johnson J."/>
            <person name="Barry K."/>
            <person name="LaButti K."/>
            <person name="Ng V."/>
            <person name="Ahrendt S."/>
            <person name="Min B."/>
            <person name="Choi I.G."/>
            <person name="Park H."/>
            <person name="Plett J.M."/>
            <person name="Magnuson J."/>
            <person name="Spatafora J.W."/>
            <person name="Nagy L.G."/>
            <person name="Henrissat B."/>
            <person name="Grigoriev I.V."/>
            <person name="Yang Z.L."/>
            <person name="Xu J."/>
            <person name="Martin F.M."/>
        </authorList>
    </citation>
    <scope>NUCLEOTIDE SEQUENCE</scope>
    <source>
        <strain evidence="3">KKN 215</strain>
    </source>
</reference>
<dbReference type="EMBL" id="JAEVFJ010000010">
    <property type="protein sequence ID" value="KAH8102206.1"/>
    <property type="molecule type" value="Genomic_DNA"/>
</dbReference>
<feature type="domain" description="DUF6533" evidence="2">
    <location>
        <begin position="2"/>
        <end position="45"/>
    </location>
</feature>
<proteinExistence type="predicted"/>
<evidence type="ECO:0000256" key="1">
    <source>
        <dbReference type="SAM" id="Phobius"/>
    </source>
</evidence>
<organism evidence="3 4">
    <name type="scientific">Cristinia sonorae</name>
    <dbReference type="NCBI Taxonomy" id="1940300"/>
    <lineage>
        <taxon>Eukaryota</taxon>
        <taxon>Fungi</taxon>
        <taxon>Dikarya</taxon>
        <taxon>Basidiomycota</taxon>
        <taxon>Agaricomycotina</taxon>
        <taxon>Agaricomycetes</taxon>
        <taxon>Agaricomycetidae</taxon>
        <taxon>Agaricales</taxon>
        <taxon>Pleurotineae</taxon>
        <taxon>Stephanosporaceae</taxon>
        <taxon>Cristinia</taxon>
    </lineage>
</organism>
<comment type="caution">
    <text evidence="3">The sequence shown here is derived from an EMBL/GenBank/DDBJ whole genome shotgun (WGS) entry which is preliminary data.</text>
</comment>
<dbReference type="Proteomes" id="UP000813824">
    <property type="component" value="Unassembled WGS sequence"/>
</dbReference>
<protein>
    <recommendedName>
        <fullName evidence="2">DUF6533 domain-containing protein</fullName>
    </recommendedName>
</protein>
<dbReference type="InterPro" id="IPR045340">
    <property type="entry name" value="DUF6533"/>
</dbReference>
<evidence type="ECO:0000313" key="3">
    <source>
        <dbReference type="EMBL" id="KAH8102206.1"/>
    </source>
</evidence>
<accession>A0A8K0XR56</accession>
<gene>
    <name evidence="3" type="ORF">BXZ70DRAFT_60083</name>
</gene>
<evidence type="ECO:0000259" key="2">
    <source>
        <dbReference type="Pfam" id="PF20151"/>
    </source>
</evidence>
<keyword evidence="1" id="KW-0812">Transmembrane</keyword>
<keyword evidence="1" id="KW-1133">Transmembrane helix</keyword>
<evidence type="ECO:0000313" key="4">
    <source>
        <dbReference type="Proteomes" id="UP000813824"/>
    </source>
</evidence>
<keyword evidence="1" id="KW-0472">Membrane</keyword>
<dbReference type="Pfam" id="PF20151">
    <property type="entry name" value="DUF6533"/>
    <property type="match status" value="1"/>
</dbReference>
<feature type="transmembrane region" description="Helical" evidence="1">
    <location>
        <begin position="143"/>
        <end position="168"/>
    </location>
</feature>
<dbReference type="OrthoDB" id="2958007at2759"/>